<organism evidence="10 11">
    <name type="scientific">Rubripirellula lacrimiformis</name>
    <dbReference type="NCBI Taxonomy" id="1930273"/>
    <lineage>
        <taxon>Bacteria</taxon>
        <taxon>Pseudomonadati</taxon>
        <taxon>Planctomycetota</taxon>
        <taxon>Planctomycetia</taxon>
        <taxon>Pirellulales</taxon>
        <taxon>Pirellulaceae</taxon>
        <taxon>Rubripirellula</taxon>
    </lineage>
</organism>
<keyword evidence="6 10" id="KW-0560">Oxidoreductase</keyword>
<dbReference type="InterPro" id="IPR011032">
    <property type="entry name" value="GroES-like_sf"/>
</dbReference>
<evidence type="ECO:0000256" key="4">
    <source>
        <dbReference type="ARBA" id="ARBA00022723"/>
    </source>
</evidence>
<dbReference type="SUPFAM" id="SSF50129">
    <property type="entry name" value="GroES-like"/>
    <property type="match status" value="1"/>
</dbReference>
<accession>A0A517NL98</accession>
<evidence type="ECO:0000259" key="9">
    <source>
        <dbReference type="Pfam" id="PF08240"/>
    </source>
</evidence>
<dbReference type="RefSeq" id="WP_145176407.1">
    <property type="nucleotide sequence ID" value="NZ_CP036525.1"/>
</dbReference>
<dbReference type="InterPro" id="IPR036291">
    <property type="entry name" value="NAD(P)-bd_dom_sf"/>
</dbReference>
<dbReference type="NCBIfam" id="TIGR03366">
    <property type="entry name" value="HpnZ_proposed"/>
    <property type="match status" value="1"/>
</dbReference>
<dbReference type="InterPro" id="IPR013154">
    <property type="entry name" value="ADH-like_N"/>
</dbReference>
<evidence type="ECO:0000313" key="10">
    <source>
        <dbReference type="EMBL" id="QDT07859.1"/>
    </source>
</evidence>
<evidence type="ECO:0000256" key="1">
    <source>
        <dbReference type="ARBA" id="ARBA00001947"/>
    </source>
</evidence>
<sequence>MTPAPIDARGRAAVLRKIGHPVDLCTVPLPSLGDGEVLVRIECSTLCGSDRHTVTGDRNEPMPTVLGHEAIGVVTELGSQPPTDVQGTPLSIGDRVTWSCAVSCFDCDRCHNGLPQKCRSLMKYGHTVAKGRDTLSGGLADFILLKQGSSIVQLSPHLPWQVACPANCATATVAAAMRTAKCGRGDRVLIFGAGMLGLTATAMAHAAQAKSITVVDPVADRLARAKRFGATDTCQVGSSVTPPALADGSEGFDVILEFSGSATAVAAAVRVGDVGARIVLVGTVMPSDPVAMDPQRWVRNCLSMHGIHNYRPDDLVAAVRFLESQHATYPFASLIEESFSLADIDAALTCLIDQRPVRVAVIPDPASMNDTPNPIATLQADQNG</sequence>
<dbReference type="OrthoDB" id="239596at2"/>
<evidence type="ECO:0000259" key="8">
    <source>
        <dbReference type="Pfam" id="PF00107"/>
    </source>
</evidence>
<dbReference type="GO" id="GO:0046872">
    <property type="term" value="F:metal ion binding"/>
    <property type="evidence" value="ECO:0007669"/>
    <property type="project" value="UniProtKB-KW"/>
</dbReference>
<dbReference type="SUPFAM" id="SSF51735">
    <property type="entry name" value="NAD(P)-binding Rossmann-fold domains"/>
    <property type="match status" value="1"/>
</dbReference>
<dbReference type="GO" id="GO:0004022">
    <property type="term" value="F:alcohol dehydrogenase (NAD+) activity"/>
    <property type="evidence" value="ECO:0007669"/>
    <property type="project" value="UniProtKB-EC"/>
</dbReference>
<dbReference type="PANTHER" id="PTHR42940">
    <property type="entry name" value="ALCOHOL DEHYDROGENASE 1-RELATED"/>
    <property type="match status" value="1"/>
</dbReference>
<dbReference type="CDD" id="cd08231">
    <property type="entry name" value="MDR_TM0436_like"/>
    <property type="match status" value="1"/>
</dbReference>
<evidence type="ECO:0000313" key="11">
    <source>
        <dbReference type="Proteomes" id="UP000318538"/>
    </source>
</evidence>
<keyword evidence="5" id="KW-0862">Zinc</keyword>
<evidence type="ECO:0000256" key="6">
    <source>
        <dbReference type="ARBA" id="ARBA00023002"/>
    </source>
</evidence>
<dbReference type="PANTHER" id="PTHR42940:SF3">
    <property type="entry name" value="ALCOHOL DEHYDROGENASE 1-RELATED"/>
    <property type="match status" value="1"/>
</dbReference>
<evidence type="ECO:0000256" key="2">
    <source>
        <dbReference type="ARBA" id="ARBA00008072"/>
    </source>
</evidence>
<comment type="cofactor">
    <cofactor evidence="1">
        <name>Zn(2+)</name>
        <dbReference type="ChEBI" id="CHEBI:29105"/>
    </cofactor>
</comment>
<dbReference type="Gene3D" id="3.40.50.720">
    <property type="entry name" value="NAD(P)-binding Rossmann-like Domain"/>
    <property type="match status" value="1"/>
</dbReference>
<evidence type="ECO:0000256" key="3">
    <source>
        <dbReference type="ARBA" id="ARBA00013190"/>
    </source>
</evidence>
<comment type="similarity">
    <text evidence="2">Belongs to the zinc-containing alcohol dehydrogenase family.</text>
</comment>
<dbReference type="InterPro" id="IPR017743">
    <property type="entry name" value="ADH_phosphonate_catab-assoc"/>
</dbReference>
<dbReference type="KEGG" id="rlc:K227x_62880"/>
<keyword evidence="4" id="KW-0479">Metal-binding</keyword>
<feature type="domain" description="Alcohol dehydrogenase-like N-terminal" evidence="9">
    <location>
        <begin position="33"/>
        <end position="149"/>
    </location>
</feature>
<dbReference type="InterPro" id="IPR013149">
    <property type="entry name" value="ADH-like_C"/>
</dbReference>
<feature type="domain" description="Alcohol dehydrogenase-like C-terminal" evidence="8">
    <location>
        <begin position="196"/>
        <end position="323"/>
    </location>
</feature>
<gene>
    <name evidence="10" type="primary">camD</name>
    <name evidence="10" type="ORF">K227x_62880</name>
</gene>
<protein>
    <recommendedName>
        <fullName evidence="3">alcohol dehydrogenase</fullName>
        <ecNumber evidence="3">1.1.1.1</ecNumber>
    </recommendedName>
</protein>
<evidence type="ECO:0000256" key="5">
    <source>
        <dbReference type="ARBA" id="ARBA00022833"/>
    </source>
</evidence>
<proteinExistence type="inferred from homology"/>
<dbReference type="Pfam" id="PF08240">
    <property type="entry name" value="ADH_N"/>
    <property type="match status" value="1"/>
</dbReference>
<evidence type="ECO:0000256" key="7">
    <source>
        <dbReference type="ARBA" id="ARBA00023027"/>
    </source>
</evidence>
<dbReference type="Pfam" id="PF00107">
    <property type="entry name" value="ADH_zinc_N"/>
    <property type="match status" value="1"/>
</dbReference>
<dbReference type="Proteomes" id="UP000318538">
    <property type="component" value="Chromosome"/>
</dbReference>
<dbReference type="Gene3D" id="3.90.180.10">
    <property type="entry name" value="Medium-chain alcohol dehydrogenases, catalytic domain"/>
    <property type="match status" value="1"/>
</dbReference>
<keyword evidence="11" id="KW-1185">Reference proteome</keyword>
<dbReference type="EMBL" id="CP036525">
    <property type="protein sequence ID" value="QDT07859.1"/>
    <property type="molecule type" value="Genomic_DNA"/>
</dbReference>
<reference evidence="10 11" key="1">
    <citation type="submission" date="2019-02" db="EMBL/GenBank/DDBJ databases">
        <title>Deep-cultivation of Planctomycetes and their phenomic and genomic characterization uncovers novel biology.</title>
        <authorList>
            <person name="Wiegand S."/>
            <person name="Jogler M."/>
            <person name="Boedeker C."/>
            <person name="Pinto D."/>
            <person name="Vollmers J."/>
            <person name="Rivas-Marin E."/>
            <person name="Kohn T."/>
            <person name="Peeters S.H."/>
            <person name="Heuer A."/>
            <person name="Rast P."/>
            <person name="Oberbeckmann S."/>
            <person name="Bunk B."/>
            <person name="Jeske O."/>
            <person name="Meyerdierks A."/>
            <person name="Storesund J.E."/>
            <person name="Kallscheuer N."/>
            <person name="Luecker S."/>
            <person name="Lage O.M."/>
            <person name="Pohl T."/>
            <person name="Merkel B.J."/>
            <person name="Hornburger P."/>
            <person name="Mueller R.-W."/>
            <person name="Bruemmer F."/>
            <person name="Labrenz M."/>
            <person name="Spormann A.M."/>
            <person name="Op den Camp H."/>
            <person name="Overmann J."/>
            <person name="Amann R."/>
            <person name="Jetten M.S.M."/>
            <person name="Mascher T."/>
            <person name="Medema M.H."/>
            <person name="Devos D.P."/>
            <person name="Kaster A.-K."/>
            <person name="Ovreas L."/>
            <person name="Rohde M."/>
            <person name="Galperin M.Y."/>
            <person name="Jogler C."/>
        </authorList>
    </citation>
    <scope>NUCLEOTIDE SEQUENCE [LARGE SCALE GENOMIC DNA]</scope>
    <source>
        <strain evidence="10 11">K22_7</strain>
    </source>
</reference>
<dbReference type="GO" id="GO:0005737">
    <property type="term" value="C:cytoplasm"/>
    <property type="evidence" value="ECO:0007669"/>
    <property type="project" value="TreeGrafter"/>
</dbReference>
<dbReference type="EC" id="1.1.1.1" evidence="3"/>
<dbReference type="AlphaFoldDB" id="A0A517NL98"/>
<keyword evidence="7" id="KW-0520">NAD</keyword>
<name>A0A517NL98_9BACT</name>